<evidence type="ECO:0000259" key="1">
    <source>
        <dbReference type="PROSITE" id="PS51085"/>
    </source>
</evidence>
<dbReference type="Gene3D" id="2.40.30.10">
    <property type="entry name" value="Translation factors"/>
    <property type="match status" value="1"/>
</dbReference>
<dbReference type="InterPro" id="IPR012675">
    <property type="entry name" value="Beta-grasp_dom_sf"/>
</dbReference>
<dbReference type="InterPro" id="IPR017938">
    <property type="entry name" value="Riboflavin_synthase-like_b-brl"/>
</dbReference>
<protein>
    <submittedName>
        <fullName evidence="3">Oxidoreductase</fullName>
    </submittedName>
</protein>
<feature type="domain" description="FAD-binding FR-type" evidence="2">
    <location>
        <begin position="1"/>
        <end position="105"/>
    </location>
</feature>
<dbReference type="PANTHER" id="PTHR30212:SF2">
    <property type="entry name" value="PROTEIN YIIM"/>
    <property type="match status" value="1"/>
</dbReference>
<dbReference type="CDD" id="cd00207">
    <property type="entry name" value="fer2"/>
    <property type="match status" value="1"/>
</dbReference>
<sequence>MSVTERLTVRITGLRDVGEIRVLDLGATSDERLPGWEPGAHIELVLPTGLTRRYSLCGDPAHPATYRVAVLREEWSRGGSEYIHRHLRPGQHLETGAPVNNFPLRVHDRYVFIAGGIGITPILPMAARASLAGAQVEVHCAGGPGAMELARELARAVPATSAYPRGHTPRMDVHRIVSGAEPGTGIYCCGPQRLLDAVAATPTAADVHLEKFRPTRKRLAPPRPFDAVAVRSGITVHVEPEQSLLTMLEAAGVPVSGSCREGVCGSCRVGVVEGAVDHRDDLLDDSERDRGDLMYPCVSRGASGVLMLDI</sequence>
<dbReference type="AlphaFoldDB" id="A0A6P1CVG4"/>
<dbReference type="RefSeq" id="WP_163845505.1">
    <property type="nucleotide sequence ID" value="NZ_CP107969.1"/>
</dbReference>
<dbReference type="InterPro" id="IPR039261">
    <property type="entry name" value="FNR_nucleotide-bd"/>
</dbReference>
<dbReference type="Gene3D" id="3.40.50.80">
    <property type="entry name" value="Nucleotide-binding domain of ferredoxin-NADP reductase (FNR) module"/>
    <property type="match status" value="1"/>
</dbReference>
<dbReference type="Proteomes" id="UP000471166">
    <property type="component" value="Unassembled WGS sequence"/>
</dbReference>
<comment type="caution">
    <text evidence="3">The sequence shown here is derived from an EMBL/GenBank/DDBJ whole genome shotgun (WGS) entry which is preliminary data.</text>
</comment>
<evidence type="ECO:0000313" key="4">
    <source>
        <dbReference type="Proteomes" id="UP000471166"/>
    </source>
</evidence>
<dbReference type="GO" id="GO:0016491">
    <property type="term" value="F:oxidoreductase activity"/>
    <property type="evidence" value="ECO:0007669"/>
    <property type="project" value="InterPro"/>
</dbReference>
<dbReference type="InterPro" id="IPR017927">
    <property type="entry name" value="FAD-bd_FR_type"/>
</dbReference>
<dbReference type="InterPro" id="IPR006058">
    <property type="entry name" value="2Fe2S_fd_BS"/>
</dbReference>
<dbReference type="InterPro" id="IPR001041">
    <property type="entry name" value="2Fe-2S_ferredoxin-type"/>
</dbReference>
<dbReference type="GO" id="GO:0051537">
    <property type="term" value="F:2 iron, 2 sulfur cluster binding"/>
    <property type="evidence" value="ECO:0007669"/>
    <property type="project" value="InterPro"/>
</dbReference>
<dbReference type="EMBL" id="JAAGVB010000023">
    <property type="protein sequence ID" value="NEW34115.1"/>
    <property type="molecule type" value="Genomic_DNA"/>
</dbReference>
<gene>
    <name evidence="3" type="ORF">GV791_16350</name>
</gene>
<dbReference type="CDD" id="cd06185">
    <property type="entry name" value="PDR_like"/>
    <property type="match status" value="1"/>
</dbReference>
<dbReference type="PANTHER" id="PTHR30212">
    <property type="entry name" value="PROTEIN YIIM"/>
    <property type="match status" value="1"/>
</dbReference>
<accession>A0A6P1CVG4</accession>
<proteinExistence type="predicted"/>
<dbReference type="InterPro" id="IPR036010">
    <property type="entry name" value="2Fe-2S_ferredoxin-like_sf"/>
</dbReference>
<reference evidence="3 4" key="1">
    <citation type="submission" date="2020-01" db="EMBL/GenBank/DDBJ databases">
        <title>Genetics and antimicrobial susceptibilities of Nocardia species isolated from the soil; a comparison with species isolated from humans.</title>
        <authorList>
            <person name="Carrasco G."/>
            <person name="Monzon S."/>
            <person name="Sansegundo M."/>
            <person name="Garcia E."/>
            <person name="Garrido N."/>
            <person name="Medina M.J."/>
            <person name="Villalon P."/>
            <person name="Ramirez-Arocha A.C."/>
            <person name="Jimenez P."/>
            <person name="Cuesta I."/>
            <person name="Valdezate S."/>
        </authorList>
    </citation>
    <scope>NUCLEOTIDE SEQUENCE [LARGE SCALE GENOMIC DNA]</scope>
    <source>
        <strain evidence="3 4">CNM20110626</strain>
    </source>
</reference>
<dbReference type="PROSITE" id="PS00197">
    <property type="entry name" value="2FE2S_FER_1"/>
    <property type="match status" value="1"/>
</dbReference>
<dbReference type="Gene3D" id="3.10.20.30">
    <property type="match status" value="1"/>
</dbReference>
<dbReference type="SUPFAM" id="SSF63380">
    <property type="entry name" value="Riboflavin synthase domain-like"/>
    <property type="match status" value="1"/>
</dbReference>
<dbReference type="SUPFAM" id="SSF52343">
    <property type="entry name" value="Ferredoxin reductase-like, C-terminal NADP-linked domain"/>
    <property type="match status" value="1"/>
</dbReference>
<dbReference type="PRINTS" id="PR00409">
    <property type="entry name" value="PHDIOXRDTASE"/>
</dbReference>
<dbReference type="Pfam" id="PF00111">
    <property type="entry name" value="Fer2"/>
    <property type="match status" value="1"/>
</dbReference>
<evidence type="ECO:0000259" key="2">
    <source>
        <dbReference type="PROSITE" id="PS51384"/>
    </source>
</evidence>
<dbReference type="SUPFAM" id="SSF54292">
    <property type="entry name" value="2Fe-2S ferredoxin-like"/>
    <property type="match status" value="1"/>
</dbReference>
<name>A0A6P1CVG4_9NOCA</name>
<dbReference type="InterPro" id="IPR052353">
    <property type="entry name" value="Benzoxazolinone_Detox_Enz"/>
</dbReference>
<feature type="domain" description="2Fe-2S ferredoxin-type" evidence="1">
    <location>
        <begin position="226"/>
        <end position="310"/>
    </location>
</feature>
<dbReference type="PROSITE" id="PS51085">
    <property type="entry name" value="2FE2S_FER_2"/>
    <property type="match status" value="1"/>
</dbReference>
<evidence type="ECO:0000313" key="3">
    <source>
        <dbReference type="EMBL" id="NEW34115.1"/>
    </source>
</evidence>
<organism evidence="3 4">
    <name type="scientific">Nocardia cyriacigeorgica</name>
    <dbReference type="NCBI Taxonomy" id="135487"/>
    <lineage>
        <taxon>Bacteria</taxon>
        <taxon>Bacillati</taxon>
        <taxon>Actinomycetota</taxon>
        <taxon>Actinomycetes</taxon>
        <taxon>Mycobacteriales</taxon>
        <taxon>Nocardiaceae</taxon>
        <taxon>Nocardia</taxon>
    </lineage>
</organism>
<dbReference type="PROSITE" id="PS51384">
    <property type="entry name" value="FAD_FR"/>
    <property type="match status" value="1"/>
</dbReference>